<gene>
    <name evidence="1" type="ORF">BC793_105317</name>
</gene>
<keyword evidence="2" id="KW-1185">Reference proteome</keyword>
<dbReference type="RefSeq" id="WP_109592912.1">
    <property type="nucleotide sequence ID" value="NZ_BONA01000036.1"/>
</dbReference>
<evidence type="ECO:0000313" key="1">
    <source>
        <dbReference type="EMBL" id="PWK48966.1"/>
    </source>
</evidence>
<dbReference type="EMBL" id="QGGR01000005">
    <property type="protein sequence ID" value="PWK48966.1"/>
    <property type="molecule type" value="Genomic_DNA"/>
</dbReference>
<reference evidence="1 2" key="1">
    <citation type="submission" date="2018-05" db="EMBL/GenBank/DDBJ databases">
        <title>Genomic Encyclopedia of Archaeal and Bacterial Type Strains, Phase II (KMG-II): from individual species to whole genera.</title>
        <authorList>
            <person name="Goeker M."/>
        </authorList>
    </citation>
    <scope>NUCLEOTIDE SEQUENCE [LARGE SCALE GENOMIC DNA]</scope>
    <source>
        <strain evidence="1 2">DSM 45184</strain>
    </source>
</reference>
<accession>A0A316FMS2</accession>
<organism evidence="1 2">
    <name type="scientific">Actinoplanes xinjiangensis</name>
    <dbReference type="NCBI Taxonomy" id="512350"/>
    <lineage>
        <taxon>Bacteria</taxon>
        <taxon>Bacillati</taxon>
        <taxon>Actinomycetota</taxon>
        <taxon>Actinomycetes</taxon>
        <taxon>Micromonosporales</taxon>
        <taxon>Micromonosporaceae</taxon>
        <taxon>Actinoplanes</taxon>
    </lineage>
</organism>
<proteinExistence type="predicted"/>
<dbReference type="Proteomes" id="UP000245697">
    <property type="component" value="Unassembled WGS sequence"/>
</dbReference>
<name>A0A316FMS2_9ACTN</name>
<dbReference type="OrthoDB" id="3481175at2"/>
<evidence type="ECO:0000313" key="2">
    <source>
        <dbReference type="Proteomes" id="UP000245697"/>
    </source>
</evidence>
<dbReference type="AlphaFoldDB" id="A0A316FMS2"/>
<comment type="caution">
    <text evidence="1">The sequence shown here is derived from an EMBL/GenBank/DDBJ whole genome shotgun (WGS) entry which is preliminary data.</text>
</comment>
<protein>
    <submittedName>
        <fullName evidence="1">Uncharacterized protein</fullName>
    </submittedName>
</protein>
<sequence length="101" mass="10685">MGFLIRVEEAGHVVEEVVADRAFDPVRHGLSSAEFPLLGSLDPYGDTFLDSDRCGLLETEIRGAGGRLEAGGVSAGFLSDLARLCAVVRAGSGRRLAFYGD</sequence>